<dbReference type="EMBL" id="KV419440">
    <property type="protein sequence ID" value="KZS88098.1"/>
    <property type="molecule type" value="Genomic_DNA"/>
</dbReference>
<organism evidence="1 2">
    <name type="scientific">Sistotremastrum niveocremeum HHB9708</name>
    <dbReference type="NCBI Taxonomy" id="1314777"/>
    <lineage>
        <taxon>Eukaryota</taxon>
        <taxon>Fungi</taxon>
        <taxon>Dikarya</taxon>
        <taxon>Basidiomycota</taxon>
        <taxon>Agaricomycotina</taxon>
        <taxon>Agaricomycetes</taxon>
        <taxon>Sistotremastrales</taxon>
        <taxon>Sistotremastraceae</taxon>
        <taxon>Sertulicium</taxon>
        <taxon>Sertulicium niveocremeum</taxon>
    </lineage>
</organism>
<gene>
    <name evidence="1" type="ORF">SISNIDRAFT_532569</name>
</gene>
<dbReference type="SUPFAM" id="SSF52047">
    <property type="entry name" value="RNI-like"/>
    <property type="match status" value="1"/>
</dbReference>
<proteinExistence type="predicted"/>
<accession>A0A164NW09</accession>
<dbReference type="OrthoDB" id="2800666at2759"/>
<evidence type="ECO:0000313" key="1">
    <source>
        <dbReference type="EMBL" id="KZS88098.1"/>
    </source>
</evidence>
<dbReference type="AlphaFoldDB" id="A0A164NW09"/>
<evidence type="ECO:0000313" key="2">
    <source>
        <dbReference type="Proteomes" id="UP000076722"/>
    </source>
</evidence>
<protein>
    <recommendedName>
        <fullName evidence="3">F-box domain-containing protein</fullName>
    </recommendedName>
</protein>
<dbReference type="Proteomes" id="UP000076722">
    <property type="component" value="Unassembled WGS sequence"/>
</dbReference>
<evidence type="ECO:0008006" key="3">
    <source>
        <dbReference type="Google" id="ProtNLM"/>
    </source>
</evidence>
<keyword evidence="2" id="KW-1185">Reference proteome</keyword>
<sequence>MFPARRTRILLVCKHWRDVAENTAKLWNHIRLDGSDRVTERYLKLSRNIPLRVDWEISKLDDDQPSNVLENHIQNITELNIALRFDMDQHLNYEPIKKFHQLWHVWSEKPAVQLESLAVWEACKSNLYYPPIYLHRFNTPRLRTLHLSSCLFPAQLPATLQKFSSMSTSGLVTCQEVREVLETCPSLTSCVIMREYCDSGPGHIDVEPSPQRLSITSLRELTLSKFSKTDIIWLLNSVSLPPLEKFIIVAGIDSLAETEMAISQDFDSNRERATSLRTSPLALTYSDGSFLHSVSLRLPFSVEIPSPTPYPVLPTMSQFISLKRLLIQRYMFHHQPEWLDMFRALPHLIFLGVTTERHTLFQLLRALNQEQPFLLPRLKQLHMKGWDSQDREDPEWEEVAEVVVEFSRVRYSNGNPLEVSFPSDNWKLSEILSAHSSTVDSLNFTCVDEVDWCRDSDWVKCNGGFFVQLRMQMLLCVMMFRAMLDRGSTFRRISPVTATVV</sequence>
<reference evidence="1 2" key="1">
    <citation type="journal article" date="2016" name="Mol. Biol. Evol.">
        <title>Comparative Genomics of Early-Diverging Mushroom-Forming Fungi Provides Insights into the Origins of Lignocellulose Decay Capabilities.</title>
        <authorList>
            <person name="Nagy L.G."/>
            <person name="Riley R."/>
            <person name="Tritt A."/>
            <person name="Adam C."/>
            <person name="Daum C."/>
            <person name="Floudas D."/>
            <person name="Sun H."/>
            <person name="Yadav J.S."/>
            <person name="Pangilinan J."/>
            <person name="Larsson K.H."/>
            <person name="Matsuura K."/>
            <person name="Barry K."/>
            <person name="Labutti K."/>
            <person name="Kuo R."/>
            <person name="Ohm R.A."/>
            <person name="Bhattacharya S.S."/>
            <person name="Shirouzu T."/>
            <person name="Yoshinaga Y."/>
            <person name="Martin F.M."/>
            <person name="Grigoriev I.V."/>
            <person name="Hibbett D.S."/>
        </authorList>
    </citation>
    <scope>NUCLEOTIDE SEQUENCE [LARGE SCALE GENOMIC DNA]</scope>
    <source>
        <strain evidence="1 2">HHB9708</strain>
    </source>
</reference>
<name>A0A164NW09_9AGAM</name>